<comment type="caution">
    <text evidence="3">The sequence shown here is derived from an EMBL/GenBank/DDBJ whole genome shotgun (WGS) entry which is preliminary data.</text>
</comment>
<dbReference type="Gene3D" id="3.40.50.1400">
    <property type="match status" value="2"/>
</dbReference>
<keyword evidence="2" id="KW-0456">Lyase</keyword>
<dbReference type="AlphaFoldDB" id="A0A7C5Q2M2"/>
<evidence type="ECO:0000313" key="3">
    <source>
        <dbReference type="EMBL" id="HHJ64514.1"/>
    </source>
</evidence>
<dbReference type="Pfam" id="PF01903">
    <property type="entry name" value="CbiX"/>
    <property type="match status" value="1"/>
</dbReference>
<dbReference type="PANTHER" id="PTHR33542">
    <property type="entry name" value="SIROHYDROCHLORIN FERROCHELATASE, CHLOROPLASTIC"/>
    <property type="match status" value="1"/>
</dbReference>
<keyword evidence="1" id="KW-0479">Metal-binding</keyword>
<dbReference type="EMBL" id="DRNB01000230">
    <property type="protein sequence ID" value="HHJ64514.1"/>
    <property type="molecule type" value="Genomic_DNA"/>
</dbReference>
<dbReference type="PANTHER" id="PTHR33542:SF3">
    <property type="entry name" value="SIROHYDROCHLORIN FERROCHELATASE, CHLOROPLASTIC"/>
    <property type="match status" value="1"/>
</dbReference>
<evidence type="ECO:0000256" key="2">
    <source>
        <dbReference type="ARBA" id="ARBA00023239"/>
    </source>
</evidence>
<sequence>MVKLIFLLGVFVIHLGLSRASEVGVLVLAHGAKPKWNQTVLEAVEPLRERYRVEVAFGMADPVKIEKALRRLEEKGVEKVVVVPLFISSHSPIIRQLRYILGYSEEFPEDPMVHLSKEERKTIRPLWDVLEKLPSPLAWWIQQEKPPVGVFEEVISLYIPEGEREKAVSLYSKAIQIINSRLQTIKPVETKMKVILTDPLDDHPVVTSIVCRRISELSEDPSRESVILVAHGPNDEEDNLGWLTTMESMGRKCARRIQEEKGKAFRAILSVTVRDDAPEPIYEQAKQHLRALVRQLSTSGEVIVIPLLISQGGVEHRILERLEGLEFRWNGKTILPSEEMIRFLESRIEEALKKSAG</sequence>
<organism evidence="3">
    <name type="scientific">Aquifex aeolicus</name>
    <dbReference type="NCBI Taxonomy" id="63363"/>
    <lineage>
        <taxon>Bacteria</taxon>
        <taxon>Pseudomonadati</taxon>
        <taxon>Aquificota</taxon>
        <taxon>Aquificia</taxon>
        <taxon>Aquificales</taxon>
        <taxon>Aquificaceae</taxon>
        <taxon>Aquifex</taxon>
    </lineage>
</organism>
<accession>A0A7C5Q2M2</accession>
<evidence type="ECO:0000256" key="1">
    <source>
        <dbReference type="ARBA" id="ARBA00022723"/>
    </source>
</evidence>
<dbReference type="SUPFAM" id="SSF53800">
    <property type="entry name" value="Chelatase"/>
    <property type="match status" value="2"/>
</dbReference>
<gene>
    <name evidence="3" type="ORF">ENJ61_06360</name>
</gene>
<dbReference type="GO" id="GO:0016829">
    <property type="term" value="F:lyase activity"/>
    <property type="evidence" value="ECO:0007669"/>
    <property type="project" value="UniProtKB-KW"/>
</dbReference>
<dbReference type="InterPro" id="IPR002762">
    <property type="entry name" value="CbiX-like"/>
</dbReference>
<dbReference type="Proteomes" id="UP000885792">
    <property type="component" value="Unassembled WGS sequence"/>
</dbReference>
<proteinExistence type="predicted"/>
<dbReference type="InterPro" id="IPR050963">
    <property type="entry name" value="Sirohydro_Cobaltochel/CbiX"/>
</dbReference>
<name>A0A7C5Q2M2_AQUAO</name>
<evidence type="ECO:0008006" key="4">
    <source>
        <dbReference type="Google" id="ProtNLM"/>
    </source>
</evidence>
<reference evidence="3" key="1">
    <citation type="journal article" date="2020" name="mSystems">
        <title>Genome- and Community-Level Interaction Insights into Carbon Utilization and Element Cycling Functions of Hydrothermarchaeota in Hydrothermal Sediment.</title>
        <authorList>
            <person name="Zhou Z."/>
            <person name="Liu Y."/>
            <person name="Xu W."/>
            <person name="Pan J."/>
            <person name="Luo Z.H."/>
            <person name="Li M."/>
        </authorList>
    </citation>
    <scope>NUCLEOTIDE SEQUENCE [LARGE SCALE GENOMIC DNA]</scope>
    <source>
        <strain evidence="3">HyVt-501</strain>
    </source>
</reference>
<dbReference type="GO" id="GO:0046872">
    <property type="term" value="F:metal ion binding"/>
    <property type="evidence" value="ECO:0007669"/>
    <property type="project" value="UniProtKB-KW"/>
</dbReference>
<protein>
    <recommendedName>
        <fullName evidence="4">Cobalamin biosynthesis protein CbiX</fullName>
    </recommendedName>
</protein>